<dbReference type="AlphaFoldDB" id="A0A9P6GRS6"/>
<gene>
    <name evidence="1" type="ORF">PMIN01_00226</name>
</gene>
<evidence type="ECO:0000313" key="1">
    <source>
        <dbReference type="EMBL" id="KAF9740687.1"/>
    </source>
</evidence>
<accession>A0A9P6GRS6</accession>
<organism evidence="1 2">
    <name type="scientific">Paraphaeosphaeria minitans</name>
    <dbReference type="NCBI Taxonomy" id="565426"/>
    <lineage>
        <taxon>Eukaryota</taxon>
        <taxon>Fungi</taxon>
        <taxon>Dikarya</taxon>
        <taxon>Ascomycota</taxon>
        <taxon>Pezizomycotina</taxon>
        <taxon>Dothideomycetes</taxon>
        <taxon>Pleosporomycetidae</taxon>
        <taxon>Pleosporales</taxon>
        <taxon>Massarineae</taxon>
        <taxon>Didymosphaeriaceae</taxon>
        <taxon>Paraphaeosphaeria</taxon>
    </lineage>
</organism>
<evidence type="ECO:0000313" key="2">
    <source>
        <dbReference type="Proteomes" id="UP000756921"/>
    </source>
</evidence>
<keyword evidence="2" id="KW-1185">Reference proteome</keyword>
<dbReference type="OrthoDB" id="10313649at2759"/>
<reference evidence="1" key="1">
    <citation type="journal article" date="2020" name="Mol. Plant Microbe Interact.">
        <title>Genome Sequence of the Biocontrol Agent Coniothyrium minitans strain Conio (IMI 134523).</title>
        <authorList>
            <person name="Patel D."/>
            <person name="Shittu T.A."/>
            <person name="Baroncelli R."/>
            <person name="Muthumeenakshi S."/>
            <person name="Osborne T.H."/>
            <person name="Janganan T.K."/>
            <person name="Sreenivasaprasad S."/>
        </authorList>
    </citation>
    <scope>NUCLEOTIDE SEQUENCE</scope>
    <source>
        <strain evidence="1">Conio</strain>
    </source>
</reference>
<dbReference type="EMBL" id="WJXW01000001">
    <property type="protein sequence ID" value="KAF9740687.1"/>
    <property type="molecule type" value="Genomic_DNA"/>
</dbReference>
<name>A0A9P6GRS6_9PLEO</name>
<comment type="caution">
    <text evidence="1">The sequence shown here is derived from an EMBL/GenBank/DDBJ whole genome shotgun (WGS) entry which is preliminary data.</text>
</comment>
<proteinExistence type="predicted"/>
<sequence>MQQPSAYGSTKCGACLSYRCNFGFTTKRGTCARHLKSRLRSNMDHLDDIEKLSNRIARHAHVIFGALYPSAHTFEVVTTCYPREAPGDAGGIGMRESRKDDFYTAKLVAFLGDNFKNCLMLKQSAARPSDKGAIEALWNDI</sequence>
<protein>
    <submittedName>
        <fullName evidence="1">Uncharacterized protein</fullName>
    </submittedName>
</protein>
<dbReference type="Proteomes" id="UP000756921">
    <property type="component" value="Unassembled WGS sequence"/>
</dbReference>